<dbReference type="EMBL" id="AFBI03000042">
    <property type="protein sequence ID" value="EJW03241.1"/>
    <property type="molecule type" value="Genomic_DNA"/>
</dbReference>
<comment type="caution">
    <text evidence="1">The sequence shown here is derived from an EMBL/GenBank/DDBJ whole genome shotgun (WGS) entry which is preliminary data.</text>
</comment>
<protein>
    <submittedName>
        <fullName evidence="1">Uncharacterized protein</fullName>
    </submittedName>
</protein>
<dbReference type="STRING" id="1003232.J9D630"/>
<keyword evidence="2" id="KW-1185">Reference proteome</keyword>
<dbReference type="Proteomes" id="UP000003163">
    <property type="component" value="Unassembled WGS sequence"/>
</dbReference>
<dbReference type="VEuPathDB" id="MicrosporidiaDB:EDEG_02409"/>
<name>J9D630_EDHAE</name>
<dbReference type="InterPro" id="IPR032675">
    <property type="entry name" value="LRR_dom_sf"/>
</dbReference>
<dbReference type="Gene3D" id="3.80.10.10">
    <property type="entry name" value="Ribonuclease Inhibitor"/>
    <property type="match status" value="1"/>
</dbReference>
<dbReference type="AlphaFoldDB" id="J9D630"/>
<evidence type="ECO:0000313" key="1">
    <source>
        <dbReference type="EMBL" id="EJW03241.1"/>
    </source>
</evidence>
<organism evidence="1 2">
    <name type="scientific">Edhazardia aedis (strain USNM 41457)</name>
    <name type="common">Microsporidian parasite</name>
    <dbReference type="NCBI Taxonomy" id="1003232"/>
    <lineage>
        <taxon>Eukaryota</taxon>
        <taxon>Fungi</taxon>
        <taxon>Fungi incertae sedis</taxon>
        <taxon>Microsporidia</taxon>
        <taxon>Edhazardia</taxon>
    </lineage>
</organism>
<evidence type="ECO:0000313" key="2">
    <source>
        <dbReference type="Proteomes" id="UP000003163"/>
    </source>
</evidence>
<dbReference type="InParanoid" id="J9D630"/>
<dbReference type="HOGENOM" id="CLU_1454383_0_0_1"/>
<dbReference type="OrthoDB" id="2194730at2759"/>
<proteinExistence type="predicted"/>
<sequence length="186" mass="21948">MVTIKGPRSALTDFIKEHGLNEIRPNTTEKEKEDKKTITPKQKKVKKIITQQPIELINLTENQFDIANEQKYIELYNIINDKNETNTKLDDLIGDIDLDLFSKYLSQTRRINFKIFEFIVNNSSNQINIYDCSQIKNDEYAILFSKIEQLEELSLYFCGQLTNEMCNYLLQNTKNLKNWFSTARIY</sequence>
<gene>
    <name evidence="1" type="ORF">EDEG_02409</name>
</gene>
<accession>J9D630</accession>
<reference evidence="2" key="2">
    <citation type="submission" date="2015-07" db="EMBL/GenBank/DDBJ databases">
        <title>Contrasting host-pathogen interactions and genome evolution in two generalist and specialist microsporidian pathogens of mosquitoes.</title>
        <authorList>
            <consortium name="The Broad Institute Genomics Platform"/>
            <consortium name="The Broad Institute Genome Sequencing Center for Infectious Disease"/>
            <person name="Cuomo C.A."/>
            <person name="Sanscrainte N.D."/>
            <person name="Goldberg J.M."/>
            <person name="Heiman D."/>
            <person name="Young S."/>
            <person name="Zeng Q."/>
            <person name="Becnel J.J."/>
            <person name="Birren B.W."/>
        </authorList>
    </citation>
    <scope>NUCLEOTIDE SEQUENCE [LARGE SCALE GENOMIC DNA]</scope>
    <source>
        <strain evidence="2">USNM 41457</strain>
    </source>
</reference>
<reference evidence="1 2" key="1">
    <citation type="submission" date="2011-08" db="EMBL/GenBank/DDBJ databases">
        <authorList>
            <person name="Liu Z.J."/>
            <person name="Shi F.L."/>
            <person name="Lu J.Q."/>
            <person name="Li M."/>
            <person name="Wang Z.L."/>
        </authorList>
    </citation>
    <scope>NUCLEOTIDE SEQUENCE [LARGE SCALE GENOMIC DNA]</scope>
    <source>
        <strain evidence="1 2">USNM 41457</strain>
    </source>
</reference>